<feature type="compositionally biased region" description="Basic and acidic residues" evidence="2">
    <location>
        <begin position="536"/>
        <end position="555"/>
    </location>
</feature>
<dbReference type="InterPro" id="IPR039156">
    <property type="entry name" value="PHAF1/BROMI"/>
</dbReference>
<dbReference type="InParanoid" id="A0A317XTC0"/>
<feature type="compositionally biased region" description="Low complexity" evidence="2">
    <location>
        <begin position="409"/>
        <end position="419"/>
    </location>
</feature>
<organism evidence="3 4">
    <name type="scientific">Testicularia cyperi</name>
    <dbReference type="NCBI Taxonomy" id="1882483"/>
    <lineage>
        <taxon>Eukaryota</taxon>
        <taxon>Fungi</taxon>
        <taxon>Dikarya</taxon>
        <taxon>Basidiomycota</taxon>
        <taxon>Ustilaginomycotina</taxon>
        <taxon>Ustilaginomycetes</taxon>
        <taxon>Ustilaginales</taxon>
        <taxon>Anthracoideaceae</taxon>
        <taxon>Testicularia</taxon>
    </lineage>
</organism>
<accession>A0A317XTC0</accession>
<feature type="region of interest" description="Disordered" evidence="2">
    <location>
        <begin position="385"/>
        <end position="432"/>
    </location>
</feature>
<evidence type="ECO:0000256" key="2">
    <source>
        <dbReference type="SAM" id="MobiDB-lite"/>
    </source>
</evidence>
<name>A0A317XTC0_9BASI</name>
<sequence length="622" mass="66111">MSSPIFAPQSYDAQHADPRRRSPSFCAPSLDLVLRPSTSLGPFKLGHSLWHTLDYLRSHQSLFPHINVAYDQAAPRLSPVVVSIRPNLYLVFHGTTQRLIVITLDDLDQTGTDTGTSAASTADEPSHRPVNVVYNGKTVLSRGSSRSPAVVLNRSSLHQTLGPTFPGWSEARTRGVLASAPVKRAKADTEASEFILSYPGLAFTFAGKAGTTGEAEPDKFQPVSSIHVFCGTDPNEPRDAIVSPSTPESSLNTHDAARSTAQSLGAGRHKGALSPTVPSSDDYFSKSSERDRAALDTEAINVRAPAVLEAVIKPGRSVLLHFAKGNAARTPSPQPQTQDVAATEKSPASSSPHTSASAAVELRLGYTTPQDALCDLGSPQRVFYKEDDRMRIHTNGHGARGSSERDSESSSTSAANGEEPYGRRSAQQSGSGDGTASASFFYNYFDLGIDLLFSCDLTSMSSVSEIHSALTQGQPRLEKVICHTNVPGDALFQRYNRCPWRIAGTGKDTGEMSFRNAFTSASSSSSTAKNGGKSSSDAKESQEVKAEQGMELDRGTCAEFRPHRGTASAYAAGSYGDALLRQVGVGSNSSEVQLDLGTKLVGRDGVVLEVGKDASVVGVVVF</sequence>
<dbReference type="EMBL" id="KZ819190">
    <property type="protein sequence ID" value="PWZ01584.1"/>
    <property type="molecule type" value="Genomic_DNA"/>
</dbReference>
<dbReference type="GO" id="GO:0043001">
    <property type="term" value="P:Golgi to plasma membrane protein transport"/>
    <property type="evidence" value="ECO:0007669"/>
    <property type="project" value="TreeGrafter"/>
</dbReference>
<dbReference type="Proteomes" id="UP000246740">
    <property type="component" value="Unassembled WGS sequence"/>
</dbReference>
<dbReference type="PANTHER" id="PTHR13465">
    <property type="entry name" value="UPF0183 PROTEIN"/>
    <property type="match status" value="1"/>
</dbReference>
<keyword evidence="4" id="KW-1185">Reference proteome</keyword>
<evidence type="ECO:0000256" key="1">
    <source>
        <dbReference type="ARBA" id="ARBA00024339"/>
    </source>
</evidence>
<dbReference type="AlphaFoldDB" id="A0A317XTC0"/>
<evidence type="ECO:0000313" key="4">
    <source>
        <dbReference type="Proteomes" id="UP000246740"/>
    </source>
</evidence>
<dbReference type="PANTHER" id="PTHR13465:SF2">
    <property type="entry name" value="PHAGOSOME ASSEMBLY FACTOR 1"/>
    <property type="match status" value="1"/>
</dbReference>
<feature type="region of interest" description="Disordered" evidence="2">
    <location>
        <begin position="234"/>
        <end position="289"/>
    </location>
</feature>
<dbReference type="InterPro" id="IPR005373">
    <property type="entry name" value="PHAF1"/>
</dbReference>
<evidence type="ECO:0000313" key="3">
    <source>
        <dbReference type="EMBL" id="PWZ01584.1"/>
    </source>
</evidence>
<feature type="compositionally biased region" description="Low complexity" evidence="2">
    <location>
        <begin position="518"/>
        <end position="535"/>
    </location>
</feature>
<protein>
    <submittedName>
        <fullName evidence="3">Uncharacterized protein</fullName>
    </submittedName>
</protein>
<feature type="region of interest" description="Disordered" evidence="2">
    <location>
        <begin position="518"/>
        <end position="555"/>
    </location>
</feature>
<feature type="region of interest" description="Disordered" evidence="2">
    <location>
        <begin position="325"/>
        <end position="357"/>
    </location>
</feature>
<reference evidence="3 4" key="1">
    <citation type="journal article" date="2018" name="Mol. Biol. Evol.">
        <title>Broad Genomic Sampling Reveals a Smut Pathogenic Ancestry of the Fungal Clade Ustilaginomycotina.</title>
        <authorList>
            <person name="Kijpornyongpan T."/>
            <person name="Mondo S.J."/>
            <person name="Barry K."/>
            <person name="Sandor L."/>
            <person name="Lee J."/>
            <person name="Lipzen A."/>
            <person name="Pangilinan J."/>
            <person name="LaButti K."/>
            <person name="Hainaut M."/>
            <person name="Henrissat B."/>
            <person name="Grigoriev I.V."/>
            <person name="Spatafora J.W."/>
            <person name="Aime M.C."/>
        </authorList>
    </citation>
    <scope>NUCLEOTIDE SEQUENCE [LARGE SCALE GENOMIC DNA]</scope>
    <source>
        <strain evidence="3 4">MCA 3645</strain>
    </source>
</reference>
<feature type="region of interest" description="Disordered" evidence="2">
    <location>
        <begin position="1"/>
        <end position="21"/>
    </location>
</feature>
<gene>
    <name evidence="3" type="ORF">BCV70DRAFT_199016</name>
</gene>
<feature type="compositionally biased region" description="Polar residues" evidence="2">
    <location>
        <begin position="329"/>
        <end position="340"/>
    </location>
</feature>
<feature type="compositionally biased region" description="Low complexity" evidence="2">
    <location>
        <begin position="346"/>
        <end position="357"/>
    </location>
</feature>
<proteinExistence type="inferred from homology"/>
<dbReference type="OrthoDB" id="411211at2759"/>
<comment type="similarity">
    <text evidence="1">Belongs to the PHAF1 family.</text>
</comment>
<dbReference type="Pfam" id="PF03676">
    <property type="entry name" value="PHAF1"/>
    <property type="match status" value="3"/>
</dbReference>
<feature type="compositionally biased region" description="Polar residues" evidence="2">
    <location>
        <begin position="243"/>
        <end position="263"/>
    </location>
</feature>
<dbReference type="GO" id="GO:0005802">
    <property type="term" value="C:trans-Golgi network"/>
    <property type="evidence" value="ECO:0007669"/>
    <property type="project" value="TreeGrafter"/>
</dbReference>